<dbReference type="PANTHER" id="PTHR14359">
    <property type="entry name" value="HOMO-OLIGOMERIC FLAVIN CONTAINING CYS DECARBOXYLASE FAMILY"/>
    <property type="match status" value="1"/>
</dbReference>
<dbReference type="GO" id="GO:0071513">
    <property type="term" value="C:phosphopantothenoylcysteine decarboxylase complex"/>
    <property type="evidence" value="ECO:0007669"/>
    <property type="project" value="TreeGrafter"/>
</dbReference>
<dbReference type="InterPro" id="IPR003382">
    <property type="entry name" value="Flavoprotein"/>
</dbReference>
<dbReference type="EMBL" id="CAJNAQ010000002">
    <property type="protein sequence ID" value="CAE6486475.1"/>
    <property type="molecule type" value="Genomic_DNA"/>
</dbReference>
<evidence type="ECO:0000313" key="4">
    <source>
        <dbReference type="Proteomes" id="UP000655759"/>
    </source>
</evidence>
<feature type="transmembrane region" description="Helical" evidence="1">
    <location>
        <begin position="6"/>
        <end position="27"/>
    </location>
</feature>
<proteinExistence type="predicted"/>
<dbReference type="RefSeq" id="WP_205097784.1">
    <property type="nucleotide sequence ID" value="NZ_CAJNAQ010000002.1"/>
</dbReference>
<feature type="domain" description="Flavoprotein" evidence="2">
    <location>
        <begin position="9"/>
        <end position="168"/>
    </location>
</feature>
<comment type="caution">
    <text evidence="3">The sequence shown here is derived from an EMBL/GenBank/DDBJ whole genome shotgun (WGS) entry which is preliminary data.</text>
</comment>
<dbReference type="Gene3D" id="3.40.50.1950">
    <property type="entry name" value="Flavin prenyltransferase-like"/>
    <property type="match status" value="1"/>
</dbReference>
<dbReference type="PANTHER" id="PTHR14359:SF6">
    <property type="entry name" value="PHOSPHOPANTOTHENOYLCYSTEINE DECARBOXYLASE"/>
    <property type="match status" value="1"/>
</dbReference>
<keyword evidence="1" id="KW-1133">Transmembrane helix</keyword>
<accession>A0A812EXH7</accession>
<sequence length="188" mass="20974">MTEKFFINNLLLGVTGSVGILVVPDYIRLLRESIAENVHVMMSHSAKKFVTPYTLRLYSGNYVFTDSFDISEDVRVPHIDLTRKCDMFVIMPATANIIGKVANGICDDLISTAVMACTAPVVFIPAMNPNMWFSKANQKNVSVLKELGHHILPPSEGYEIADMKSSFGSMPEFDIIADFLKKIPLRKN</sequence>
<dbReference type="InterPro" id="IPR036551">
    <property type="entry name" value="Flavin_trans-like"/>
</dbReference>
<reference evidence="3" key="1">
    <citation type="submission" date="2021-02" db="EMBL/GenBank/DDBJ databases">
        <authorList>
            <person name="Han P."/>
        </authorList>
    </citation>
    <scope>NUCLEOTIDE SEQUENCE</scope>
    <source>
        <strain evidence="3">Candidatus Nitrosotenuis uzonensis 5A</strain>
    </source>
</reference>
<evidence type="ECO:0000259" key="2">
    <source>
        <dbReference type="Pfam" id="PF02441"/>
    </source>
</evidence>
<dbReference type="AlphaFoldDB" id="A0A812EXH7"/>
<keyword evidence="1" id="KW-0472">Membrane</keyword>
<keyword evidence="1" id="KW-0812">Transmembrane</keyword>
<evidence type="ECO:0000256" key="1">
    <source>
        <dbReference type="SAM" id="Phobius"/>
    </source>
</evidence>
<gene>
    <name evidence="3" type="ORF">NUZ5A_20146</name>
</gene>
<protein>
    <recommendedName>
        <fullName evidence="2">Flavoprotein domain-containing protein</fullName>
    </recommendedName>
</protein>
<organism evidence="3 4">
    <name type="scientific">Candidatus Nitrosotenuis uzonensis</name>
    <dbReference type="NCBI Taxonomy" id="1407055"/>
    <lineage>
        <taxon>Archaea</taxon>
        <taxon>Nitrososphaerota</taxon>
        <taxon>Candidatus Nitrosotenuis</taxon>
    </lineage>
</organism>
<dbReference type="GO" id="GO:0015937">
    <property type="term" value="P:coenzyme A biosynthetic process"/>
    <property type="evidence" value="ECO:0007669"/>
    <property type="project" value="TreeGrafter"/>
</dbReference>
<dbReference type="GO" id="GO:0010181">
    <property type="term" value="F:FMN binding"/>
    <property type="evidence" value="ECO:0007669"/>
    <property type="project" value="TreeGrafter"/>
</dbReference>
<dbReference type="SUPFAM" id="SSF52507">
    <property type="entry name" value="Homo-oligomeric flavin-containing Cys decarboxylases, HFCD"/>
    <property type="match status" value="1"/>
</dbReference>
<name>A0A812EXH7_9ARCH</name>
<dbReference type="Proteomes" id="UP000655759">
    <property type="component" value="Unassembled WGS sequence"/>
</dbReference>
<dbReference type="Pfam" id="PF02441">
    <property type="entry name" value="Flavoprotein"/>
    <property type="match status" value="1"/>
</dbReference>
<evidence type="ECO:0000313" key="3">
    <source>
        <dbReference type="EMBL" id="CAE6486475.1"/>
    </source>
</evidence>
<dbReference type="GO" id="GO:0004633">
    <property type="term" value="F:phosphopantothenoylcysteine decarboxylase activity"/>
    <property type="evidence" value="ECO:0007669"/>
    <property type="project" value="TreeGrafter"/>
</dbReference>